<gene>
    <name evidence="2" type="ORF">GPA10_08385</name>
</gene>
<sequence>MLSYYEAMTTDFGSLSAAADKWQEMAEEFDKVEGRYRDGVQKIAQGQAWLGESARAAHARFAATRYEYQAAQTQARATATLLRNAHQQFVDLRKQLATARADAVEAGMKVSEEGKVAFDYDRLSASESSAARLNPVRAASINASVDAWADFIKLCVKAFDDADQDLKRDLEAVVKDGKGNKNDRTAGTGFNGDADQVAKADRRQKRARDDSAWFEKRDDETLDDYMERLRRDGVTRLTGSAQLGGLVSAVTSGTMTAGAFAAATGTSVLYSVKLLSHMRTGKEIHAPGTFVSRFANTRLAGAAPGSLLSRFPPGAVTALTGSDEAAMFGGFMRNGTYVMPSASEANLIRVARGGGFAQAGRAAGWIRGAGVVGGGAATAYGIANLATYDGAKIRADPSKFASDLSGTAFSGSMTALTVAPNPVTLGVALGAGAVYGGALIWDNHEALGKGIGEAKDWVGDRVDGLGSGMADGAKKFKDVVNPFD</sequence>
<dbReference type="Proteomes" id="UP000483802">
    <property type="component" value="Unassembled WGS sequence"/>
</dbReference>
<feature type="compositionally biased region" description="Basic and acidic residues" evidence="1">
    <location>
        <begin position="196"/>
        <end position="211"/>
    </location>
</feature>
<protein>
    <submittedName>
        <fullName evidence="2">Uncharacterized protein</fullName>
    </submittedName>
</protein>
<dbReference type="RefSeq" id="WP_343040525.1">
    <property type="nucleotide sequence ID" value="NZ_WPNZ01000003.1"/>
</dbReference>
<proteinExistence type="predicted"/>
<dbReference type="AlphaFoldDB" id="A0A6L6WSX0"/>
<name>A0A6L6WSX0_9ACTN</name>
<dbReference type="Gene3D" id="1.20.1260.20">
    <property type="entry name" value="PPE superfamily"/>
    <property type="match status" value="1"/>
</dbReference>
<dbReference type="EMBL" id="WPNZ01000003">
    <property type="protein sequence ID" value="MVO84787.1"/>
    <property type="molecule type" value="Genomic_DNA"/>
</dbReference>
<feature type="region of interest" description="Disordered" evidence="1">
    <location>
        <begin position="179"/>
        <end position="211"/>
    </location>
</feature>
<organism evidence="2 3">
    <name type="scientific">Streptomyces typhae</name>
    <dbReference type="NCBI Taxonomy" id="2681492"/>
    <lineage>
        <taxon>Bacteria</taxon>
        <taxon>Bacillati</taxon>
        <taxon>Actinomycetota</taxon>
        <taxon>Actinomycetes</taxon>
        <taxon>Kitasatosporales</taxon>
        <taxon>Streptomycetaceae</taxon>
        <taxon>Streptomyces</taxon>
    </lineage>
</organism>
<keyword evidence="3" id="KW-1185">Reference proteome</keyword>
<dbReference type="InterPro" id="IPR038332">
    <property type="entry name" value="PPE_sf"/>
</dbReference>
<accession>A0A6L6WSX0</accession>
<evidence type="ECO:0000313" key="2">
    <source>
        <dbReference type="EMBL" id="MVO84787.1"/>
    </source>
</evidence>
<evidence type="ECO:0000256" key="1">
    <source>
        <dbReference type="SAM" id="MobiDB-lite"/>
    </source>
</evidence>
<reference evidence="2 3" key="1">
    <citation type="submission" date="2019-11" db="EMBL/GenBank/DDBJ databases">
        <title>Streptomyces typhae sp. nov., a novel endophytic actinomycete isolated from the root of cattail pollen (Typha angustifolia L.).</title>
        <authorList>
            <person name="Peng C."/>
        </authorList>
    </citation>
    <scope>NUCLEOTIDE SEQUENCE [LARGE SCALE GENOMIC DNA]</scope>
    <source>
        <strain evidence="3">p1417</strain>
    </source>
</reference>
<comment type="caution">
    <text evidence="2">The sequence shown here is derived from an EMBL/GenBank/DDBJ whole genome shotgun (WGS) entry which is preliminary data.</text>
</comment>
<evidence type="ECO:0000313" key="3">
    <source>
        <dbReference type="Proteomes" id="UP000483802"/>
    </source>
</evidence>